<dbReference type="CDD" id="cd16427">
    <property type="entry name" value="TraM-like"/>
    <property type="match status" value="1"/>
</dbReference>
<sequence>MLCLFILFTTKQSHVLLNELGFNKKIDLVQGIEQLTKINADLKKSTDRILITYEIYYNVTDEKAFVRETMTLPVVEETVLQNMVQTVETNEEVRQEDLEAFLHLFKRNVSNKSKRIGRSTGSLKKKAEKQQKSTVFTTISRYSYFSVALLIFLAVGVFTGASFGSQSKPTSQNDSKLEERLTHLQEQVHEQPQVDVVARFFLSSLYSGEESDKATQKQVKKYVSEGVLKEIKGSKEQIRTLFLWESKKEGNQWLLTYVVTLKVAKEETEIRQMKVAMKKKNNNYQVTEIPEEKEFTINE</sequence>
<keyword evidence="1" id="KW-0472">Membrane</keyword>
<feature type="transmembrane region" description="Helical" evidence="1">
    <location>
        <begin position="142"/>
        <end position="163"/>
    </location>
</feature>
<name>A0A3N3K5Y6_ENTFL</name>
<evidence type="ECO:0000313" key="2">
    <source>
        <dbReference type="EMBL" id="ROY47046.1"/>
    </source>
</evidence>
<dbReference type="AlphaFoldDB" id="A0A3N3K5Y6"/>
<evidence type="ECO:0000313" key="3">
    <source>
        <dbReference type="Proteomes" id="UP000275941"/>
    </source>
</evidence>
<evidence type="ECO:0000256" key="1">
    <source>
        <dbReference type="SAM" id="Phobius"/>
    </source>
</evidence>
<keyword evidence="1" id="KW-1133">Transmembrane helix</keyword>
<protein>
    <submittedName>
        <fullName evidence="2">Type III secretion system protein PrgD</fullName>
    </submittedName>
</protein>
<dbReference type="RefSeq" id="WP_025188190.1">
    <property type="nucleotide sequence ID" value="NZ_PUAJ01000008.1"/>
</dbReference>
<dbReference type="Proteomes" id="UP000275941">
    <property type="component" value="Unassembled WGS sequence"/>
</dbReference>
<organism evidence="2 3">
    <name type="scientific">Enterococcus faecalis</name>
    <name type="common">Streptococcus faecalis</name>
    <dbReference type="NCBI Taxonomy" id="1351"/>
    <lineage>
        <taxon>Bacteria</taxon>
        <taxon>Bacillati</taxon>
        <taxon>Bacillota</taxon>
        <taxon>Bacilli</taxon>
        <taxon>Lactobacillales</taxon>
        <taxon>Enterococcaceae</taxon>
        <taxon>Enterococcus</taxon>
    </lineage>
</organism>
<dbReference type="EMBL" id="RKOR01000047">
    <property type="protein sequence ID" value="ROY47046.1"/>
    <property type="molecule type" value="Genomic_DNA"/>
</dbReference>
<dbReference type="Gene3D" id="3.10.450.540">
    <property type="match status" value="1"/>
</dbReference>
<keyword evidence="1" id="KW-0812">Transmembrane</keyword>
<reference evidence="2 3" key="1">
    <citation type="submission" date="2018-10" db="EMBL/GenBank/DDBJ databases">
        <title>Genotypes and phenotypes of Enterococci isolated from broiler chickens.</title>
        <authorList>
            <person name="Muhammad A.R."/>
            <person name="Diarra M.S."/>
        </authorList>
    </citation>
    <scope>NUCLEOTIDE SEQUENCE [LARGE SCALE GENOMIC DNA]</scope>
    <source>
        <strain evidence="2 3">P7 C A21</strain>
    </source>
</reference>
<proteinExistence type="predicted"/>
<accession>A0A3N3K5Y6</accession>
<comment type="caution">
    <text evidence="2">The sequence shown here is derived from an EMBL/GenBank/DDBJ whole genome shotgun (WGS) entry which is preliminary data.</text>
</comment>
<gene>
    <name evidence="2" type="ORF">EGW70_13110</name>
</gene>